<dbReference type="InterPro" id="IPR050515">
    <property type="entry name" value="Beta-lactam/transpept"/>
</dbReference>
<dbReference type="GO" id="GO:0005886">
    <property type="term" value="C:plasma membrane"/>
    <property type="evidence" value="ECO:0007669"/>
    <property type="project" value="TreeGrafter"/>
</dbReference>
<organism evidence="6 7">
    <name type="scientific">Bifidobacterium jacchi</name>
    <dbReference type="NCBI Taxonomy" id="2490545"/>
    <lineage>
        <taxon>Bacteria</taxon>
        <taxon>Bacillati</taxon>
        <taxon>Actinomycetota</taxon>
        <taxon>Actinomycetes</taxon>
        <taxon>Bifidobacteriales</taxon>
        <taxon>Bifidobacteriaceae</taxon>
        <taxon>Bifidobacterium</taxon>
    </lineage>
</organism>
<dbReference type="Gene3D" id="3.30.450.330">
    <property type="match status" value="1"/>
</dbReference>
<dbReference type="Gene3D" id="3.90.1310.10">
    <property type="entry name" value="Penicillin-binding protein 2a (Domain 2)"/>
    <property type="match status" value="1"/>
</dbReference>
<dbReference type="RefSeq" id="WP_151917286.1">
    <property type="nucleotide sequence ID" value="NZ_RQSP01000032.1"/>
</dbReference>
<dbReference type="PROSITE" id="PS51257">
    <property type="entry name" value="PROKAR_LIPOPROTEIN"/>
    <property type="match status" value="1"/>
</dbReference>
<dbReference type="InterPro" id="IPR036138">
    <property type="entry name" value="PBP_dimer_sf"/>
</dbReference>
<dbReference type="GO" id="GO:0071555">
    <property type="term" value="P:cell wall organization"/>
    <property type="evidence" value="ECO:0007669"/>
    <property type="project" value="TreeGrafter"/>
</dbReference>
<feature type="domain" description="Penicillin-binding protein dimerisation" evidence="5">
    <location>
        <begin position="62"/>
        <end position="233"/>
    </location>
</feature>
<evidence type="ECO:0000256" key="1">
    <source>
        <dbReference type="ARBA" id="ARBA00004370"/>
    </source>
</evidence>
<accession>A0A5N5RFG8</accession>
<dbReference type="InterPro" id="IPR012338">
    <property type="entry name" value="Beta-lactam/transpept-like"/>
</dbReference>
<keyword evidence="3" id="KW-0472">Membrane</keyword>
<evidence type="ECO:0000256" key="2">
    <source>
        <dbReference type="ARBA" id="ARBA00007171"/>
    </source>
</evidence>
<evidence type="ECO:0000259" key="4">
    <source>
        <dbReference type="Pfam" id="PF00905"/>
    </source>
</evidence>
<dbReference type="OrthoDB" id="9789078at2"/>
<comment type="similarity">
    <text evidence="2">Belongs to the transpeptidase family.</text>
</comment>
<evidence type="ECO:0000259" key="5">
    <source>
        <dbReference type="Pfam" id="PF03717"/>
    </source>
</evidence>
<sequence length="598" mass="63909">MIAGIRFLRAWLRTFAGRCISIGLVLAIMASACLGQLTYIQLLNGRDTALAATQGRTWKVAINAKRGRILDANGTVLAQSVERYNVIGVPQAASEFKPITCTQETKSRCHQIDGKPVGATGAAAVARLVSSVLGTDPLELGAKLNGTGQYLIIKKDVTPEVMRKLEALHLGGIIYGELTNERVYSGGTLLGPVLGGMTDAGVGASGLEATLNKTLDGTDGYEVYQRGLGGEEIPGTLTESKDAVNGSDVKLTIDSSVDWYVKNALLEGKKTYNAAWAIAVVLDLRTGRIIALEDTDQYKAGTQDAMLHTSRAVSEVFEPGSIGKVFTMSAQLQLGLNKITDRFSVPDHITASGQNFSDSFDHGTERWTLAGILQNSSNVGMIMSSQKLTNQQRYEWLTKFGIGQMTGLNLPGESAGILTNPASWDLRTQNTVLFGQGYATNALQLTNAVATIGNKGVKPQMSIIDSITDAKGHVTETKTTGSQRVVDEKVASQMLDAMESVAEHYSFVKVPGYRVAAKTGTAQVAGPDGQLTSIISDWSGIIPADNPRFVVTVVMKDPQGTYGGLTAGPVFAKIGEFLMQKYEVPASQPRRNAIPVEW</sequence>
<comment type="caution">
    <text evidence="6">The sequence shown here is derived from an EMBL/GenBank/DDBJ whole genome shotgun (WGS) entry which is preliminary data.</text>
</comment>
<dbReference type="GO" id="GO:0008658">
    <property type="term" value="F:penicillin binding"/>
    <property type="evidence" value="ECO:0007669"/>
    <property type="project" value="InterPro"/>
</dbReference>
<dbReference type="SUPFAM" id="SSF56519">
    <property type="entry name" value="Penicillin binding protein dimerisation domain"/>
    <property type="match status" value="1"/>
</dbReference>
<dbReference type="AlphaFoldDB" id="A0A5N5RFG8"/>
<name>A0A5N5RFG8_9BIFI</name>
<dbReference type="PANTHER" id="PTHR30627:SF1">
    <property type="entry name" value="PEPTIDOGLYCAN D,D-TRANSPEPTIDASE FTSI"/>
    <property type="match status" value="1"/>
</dbReference>
<dbReference type="Gene3D" id="3.40.710.10">
    <property type="entry name" value="DD-peptidase/beta-lactamase superfamily"/>
    <property type="match status" value="1"/>
</dbReference>
<dbReference type="Proteomes" id="UP000326336">
    <property type="component" value="Unassembled WGS sequence"/>
</dbReference>
<evidence type="ECO:0000313" key="7">
    <source>
        <dbReference type="Proteomes" id="UP000326336"/>
    </source>
</evidence>
<dbReference type="EMBL" id="RQSP01000032">
    <property type="protein sequence ID" value="KAB5605975.1"/>
    <property type="molecule type" value="Genomic_DNA"/>
</dbReference>
<keyword evidence="7" id="KW-1185">Reference proteome</keyword>
<evidence type="ECO:0000313" key="6">
    <source>
        <dbReference type="EMBL" id="KAB5605975.1"/>
    </source>
</evidence>
<dbReference type="Pfam" id="PF03717">
    <property type="entry name" value="PBP_dimer"/>
    <property type="match status" value="1"/>
</dbReference>
<dbReference type="Pfam" id="PF00905">
    <property type="entry name" value="Transpeptidase"/>
    <property type="match status" value="1"/>
</dbReference>
<feature type="domain" description="Penicillin-binding protein transpeptidase" evidence="4">
    <location>
        <begin position="278"/>
        <end position="574"/>
    </location>
</feature>
<evidence type="ECO:0000256" key="3">
    <source>
        <dbReference type="ARBA" id="ARBA00023136"/>
    </source>
</evidence>
<proteinExistence type="inferred from homology"/>
<dbReference type="InterPro" id="IPR005311">
    <property type="entry name" value="PBP_dimer"/>
</dbReference>
<dbReference type="InterPro" id="IPR001460">
    <property type="entry name" value="PCN-bd_Tpept"/>
</dbReference>
<dbReference type="PANTHER" id="PTHR30627">
    <property type="entry name" value="PEPTIDOGLYCAN D,D-TRANSPEPTIDASE"/>
    <property type="match status" value="1"/>
</dbReference>
<comment type="subcellular location">
    <subcellularLocation>
        <location evidence="1">Membrane</location>
    </subcellularLocation>
</comment>
<dbReference type="SUPFAM" id="SSF56601">
    <property type="entry name" value="beta-lactamase/transpeptidase-like"/>
    <property type="match status" value="1"/>
</dbReference>
<gene>
    <name evidence="6" type="ORF">EHS19_08280</name>
</gene>
<reference evidence="6 7" key="1">
    <citation type="journal article" date="2019" name="Int. J. Syst. Evol. Microbiol.">
        <title>Bifidobacterium jacchi sp. nov., isolated from the faeces of a baby common marmoset (Callithrix jacchus).</title>
        <authorList>
            <person name="Modesto M."/>
            <person name="Watanabe K."/>
            <person name="Arita M."/>
            <person name="Satti M."/>
            <person name="Oki K."/>
            <person name="Sciavilla P."/>
            <person name="Patavino C."/>
            <person name="Camma C."/>
            <person name="Michelini S."/>
            <person name="Sgorbati B."/>
            <person name="Mattarelli P."/>
        </authorList>
    </citation>
    <scope>NUCLEOTIDE SEQUENCE [LARGE SCALE GENOMIC DNA]</scope>
    <source>
        <strain evidence="6 7">MRM 9.3</strain>
    </source>
</reference>
<protein>
    <submittedName>
        <fullName evidence="6">Penicillin-binding protein 2</fullName>
    </submittedName>
</protein>